<dbReference type="eggNOG" id="ENOG502QQNJ">
    <property type="taxonomic scope" value="Eukaryota"/>
</dbReference>
<comment type="similarity">
    <text evidence="3">Belongs to the expansin family. Expansin A subfamily.</text>
</comment>
<dbReference type="InterPro" id="IPR007117">
    <property type="entry name" value="Expansin_CBD"/>
</dbReference>
<evidence type="ECO:0000256" key="6">
    <source>
        <dbReference type="SAM" id="MobiDB-lite"/>
    </source>
</evidence>
<evidence type="ECO:0000256" key="4">
    <source>
        <dbReference type="ARBA" id="ARBA00022512"/>
    </source>
</evidence>
<dbReference type="Gene3D" id="2.60.40.760">
    <property type="entry name" value="Expansin, cellulose-binding-like domain"/>
    <property type="match status" value="1"/>
</dbReference>
<sequence>MAPTRAQRLQPATGSASLRLGLALAMLAATSLPQRAAAVKGISDWSPGLITHFGGKQDGMDPSSPSFGTKEGSCGYGVIPKEQYPYFSTAALAPSNKFYKADELHGCGQCFQIQCADSRGGVCKTDDAGKPLSVMVMISDECPECGTDHVDVQSLAFAKLANPDIGRITMQYRRVECAPPEDMQVSVMDFGGAGKWIRLAIDETGGRAAVKSVAVKGSGSSSWTEMTNSWGATWEHPSAPAPPLSFKIVGDDGEEVVAADVVKQNGGISGGANGERATFSSNVQFTITDPAFGKSVTAFDGPSDPMLITSDTPGADGSAGGEGASPANSSANATAPAAPSSANATAKGSPAAEGKPSSASASASSGSSGKCRDQPTPDGHSCAQQKQWGKCEQDFIKVNGYCAATCGRCGGADSGKKVQAYAGPANSGRKMLLRR</sequence>
<reference evidence="10 11" key="1">
    <citation type="journal article" date="2010" name="Plant Cell">
        <title>The Chlorella variabilis NC64A genome reveals adaptation to photosymbiosis, coevolution with viruses, and cryptic sex.</title>
        <authorList>
            <person name="Blanc G."/>
            <person name="Duncan G."/>
            <person name="Agarkova I."/>
            <person name="Borodovsky M."/>
            <person name="Gurnon J."/>
            <person name="Kuo A."/>
            <person name="Lindquist E."/>
            <person name="Lucas S."/>
            <person name="Pangilinan J."/>
            <person name="Polle J."/>
            <person name="Salamov A."/>
            <person name="Terry A."/>
            <person name="Yamada T."/>
            <person name="Dunigan D.D."/>
            <person name="Grigoriev I.V."/>
            <person name="Claverie J.M."/>
            <person name="Van Etten J.L."/>
        </authorList>
    </citation>
    <scope>NUCLEOTIDE SEQUENCE [LARGE SCALE GENOMIC DNA]</scope>
    <source>
        <strain evidence="10 11">NC64A</strain>
    </source>
</reference>
<gene>
    <name evidence="10" type="ORF">CHLNCDRAFT_136257</name>
</gene>
<keyword evidence="4" id="KW-0964">Secreted</keyword>
<feature type="region of interest" description="Disordered" evidence="6">
    <location>
        <begin position="412"/>
        <end position="435"/>
    </location>
</feature>
<feature type="chain" id="PRO_5003155997" description="Expansin-like EG45 domain-containing protein" evidence="7">
    <location>
        <begin position="39"/>
        <end position="435"/>
    </location>
</feature>
<dbReference type="SUPFAM" id="SSF49590">
    <property type="entry name" value="PHL pollen allergen"/>
    <property type="match status" value="1"/>
</dbReference>
<proteinExistence type="inferred from homology"/>
<dbReference type="Pfam" id="PF01357">
    <property type="entry name" value="Expansin_C"/>
    <property type="match status" value="1"/>
</dbReference>
<dbReference type="PANTHER" id="PTHR31867">
    <property type="entry name" value="EXPANSIN-A15"/>
    <property type="match status" value="1"/>
</dbReference>
<dbReference type="PROSITE" id="PS50843">
    <property type="entry name" value="EXPANSIN_CBD"/>
    <property type="match status" value="1"/>
</dbReference>
<dbReference type="InterPro" id="IPR002963">
    <property type="entry name" value="Expansin"/>
</dbReference>
<dbReference type="EMBL" id="GL433849">
    <property type="protein sequence ID" value="EFN54108.1"/>
    <property type="molecule type" value="Genomic_DNA"/>
</dbReference>
<evidence type="ECO:0008006" key="12">
    <source>
        <dbReference type="Google" id="ProtNLM"/>
    </source>
</evidence>
<dbReference type="STRING" id="554065.E1ZJB7"/>
<dbReference type="SUPFAM" id="SSF50685">
    <property type="entry name" value="Barwin-like endoglucanases"/>
    <property type="match status" value="1"/>
</dbReference>
<evidence type="ECO:0000313" key="10">
    <source>
        <dbReference type="EMBL" id="EFN54108.1"/>
    </source>
</evidence>
<dbReference type="InterPro" id="IPR007112">
    <property type="entry name" value="Expansin/allergen_DPBB_dom"/>
</dbReference>
<dbReference type="CDD" id="cd22271">
    <property type="entry name" value="DPBB_EXP_N-like"/>
    <property type="match status" value="1"/>
</dbReference>
<name>E1ZJB7_CHLVA</name>
<dbReference type="OrthoDB" id="512937at2759"/>
<evidence type="ECO:0000256" key="5">
    <source>
        <dbReference type="ARBA" id="ARBA00023136"/>
    </source>
</evidence>
<dbReference type="Gene3D" id="2.40.40.10">
    <property type="entry name" value="RlpA-like domain"/>
    <property type="match status" value="1"/>
</dbReference>
<dbReference type="Pfam" id="PF03330">
    <property type="entry name" value="DPBB_1"/>
    <property type="match status" value="1"/>
</dbReference>
<evidence type="ECO:0000259" key="8">
    <source>
        <dbReference type="PROSITE" id="PS50842"/>
    </source>
</evidence>
<comment type="subcellular location">
    <subcellularLocation>
        <location evidence="1">Membrane</location>
        <topology evidence="1">Peripheral membrane protein</topology>
    </subcellularLocation>
    <subcellularLocation>
        <location evidence="2">Secreted</location>
        <location evidence="2">Cell wall</location>
    </subcellularLocation>
</comment>
<evidence type="ECO:0000256" key="2">
    <source>
        <dbReference type="ARBA" id="ARBA00004191"/>
    </source>
</evidence>
<feature type="compositionally biased region" description="Low complexity" evidence="6">
    <location>
        <begin position="324"/>
        <end position="369"/>
    </location>
</feature>
<evidence type="ECO:0000313" key="11">
    <source>
        <dbReference type="Proteomes" id="UP000008141"/>
    </source>
</evidence>
<dbReference type="GO" id="GO:0009664">
    <property type="term" value="P:plant-type cell wall organization"/>
    <property type="evidence" value="ECO:0007669"/>
    <property type="project" value="InterPro"/>
</dbReference>
<dbReference type="GO" id="GO:0016020">
    <property type="term" value="C:membrane"/>
    <property type="evidence" value="ECO:0007669"/>
    <property type="project" value="UniProtKB-SubCell"/>
</dbReference>
<dbReference type="RefSeq" id="XP_005846210.1">
    <property type="nucleotide sequence ID" value="XM_005846148.1"/>
</dbReference>
<protein>
    <recommendedName>
        <fullName evidence="12">Expansin-like EG45 domain-containing protein</fullName>
    </recommendedName>
</protein>
<dbReference type="Proteomes" id="UP000008141">
    <property type="component" value="Unassembled WGS sequence"/>
</dbReference>
<feature type="signal peptide" evidence="7">
    <location>
        <begin position="1"/>
        <end position="38"/>
    </location>
</feature>
<evidence type="ECO:0000256" key="1">
    <source>
        <dbReference type="ARBA" id="ARBA00004170"/>
    </source>
</evidence>
<evidence type="ECO:0000256" key="3">
    <source>
        <dbReference type="ARBA" id="ARBA00005392"/>
    </source>
</evidence>
<feature type="domain" description="Expansin-like CBD" evidence="9">
    <location>
        <begin position="195"/>
        <end position="265"/>
    </location>
</feature>
<dbReference type="InterPro" id="IPR036749">
    <property type="entry name" value="Expansin_CBD_sf"/>
</dbReference>
<keyword evidence="7" id="KW-0732">Signal</keyword>
<keyword evidence="4" id="KW-0134">Cell wall</keyword>
<dbReference type="GeneID" id="17353443"/>
<keyword evidence="11" id="KW-1185">Reference proteome</keyword>
<keyword evidence="5" id="KW-0472">Membrane</keyword>
<dbReference type="InParanoid" id="E1ZJB7"/>
<feature type="region of interest" description="Disordered" evidence="6">
    <location>
        <begin position="303"/>
        <end position="383"/>
    </location>
</feature>
<accession>E1ZJB7</accession>
<dbReference type="KEGG" id="cvr:CHLNCDRAFT_136257"/>
<dbReference type="PROSITE" id="PS50842">
    <property type="entry name" value="EXPANSIN_EG45"/>
    <property type="match status" value="1"/>
</dbReference>
<evidence type="ECO:0000259" key="9">
    <source>
        <dbReference type="PROSITE" id="PS50843"/>
    </source>
</evidence>
<dbReference type="AlphaFoldDB" id="E1ZJB7"/>
<dbReference type="InterPro" id="IPR036908">
    <property type="entry name" value="RlpA-like_sf"/>
</dbReference>
<dbReference type="FunCoup" id="E1ZJB7">
    <property type="interactions" value="101"/>
</dbReference>
<dbReference type="InterPro" id="IPR009009">
    <property type="entry name" value="RlpA-like_DPBB"/>
</dbReference>
<organism evidence="11">
    <name type="scientific">Chlorella variabilis</name>
    <name type="common">Green alga</name>
    <dbReference type="NCBI Taxonomy" id="554065"/>
    <lineage>
        <taxon>Eukaryota</taxon>
        <taxon>Viridiplantae</taxon>
        <taxon>Chlorophyta</taxon>
        <taxon>core chlorophytes</taxon>
        <taxon>Trebouxiophyceae</taxon>
        <taxon>Chlorellales</taxon>
        <taxon>Chlorellaceae</taxon>
        <taxon>Chlorella clade</taxon>
        <taxon>Chlorella</taxon>
    </lineage>
</organism>
<evidence type="ECO:0000256" key="7">
    <source>
        <dbReference type="SAM" id="SignalP"/>
    </source>
</evidence>
<feature type="domain" description="Expansin-like EG45" evidence="8">
    <location>
        <begin position="71"/>
        <end position="182"/>
    </location>
</feature>